<name>A0A2H0NDA8_9BACT</name>
<sequence length="411" mass="44949">MNIFKVLTIARQAIAKNKLRTFFTVLGIVIGITAVSVIVSAGRSVEGLIFSQMESFGSNLIQTEVRVPKGSGGMATQVQGVVITTMTLGDKEAIDNLPNIKRSYAAEMSQELLSWNGNIKSALVYSTTYEFIDIDSSEIESGRFYTEQEDNNKTRVVVLGQQVKEDLFGESEAIGQNIKIRKVNFKVIGVLKPRGSVMFFDMDNLIYTPIQTAQKLLLGIDHVSAITAQMNDANLDEQTVNDIRTTIRERHDITNPDKDDFETMSMSDAQNIMGNVLGGITLLLIALASISLIVGGVGIMNIMYASVAERTFEIGLRKSIGASQKNIMTQFLMEAIIITSLGGLGGVVLGLIITYFIYLLANYYNFDWSFSISLGGIILAMLFSTAVGLVFGLYPAKKAADLDPITALRKE</sequence>
<feature type="transmembrane region" description="Helical" evidence="7">
    <location>
        <begin position="335"/>
        <end position="358"/>
    </location>
</feature>
<dbReference type="AlphaFoldDB" id="A0A2H0NDA8"/>
<gene>
    <name evidence="10" type="ORF">COV55_02120</name>
</gene>
<proteinExistence type="inferred from homology"/>
<evidence type="ECO:0000256" key="2">
    <source>
        <dbReference type="ARBA" id="ARBA00022475"/>
    </source>
</evidence>
<evidence type="ECO:0000259" key="9">
    <source>
        <dbReference type="Pfam" id="PF12704"/>
    </source>
</evidence>
<evidence type="ECO:0000259" key="8">
    <source>
        <dbReference type="Pfam" id="PF02687"/>
    </source>
</evidence>
<dbReference type="InterPro" id="IPR003838">
    <property type="entry name" value="ABC3_permease_C"/>
</dbReference>
<dbReference type="InterPro" id="IPR050250">
    <property type="entry name" value="Macrolide_Exporter_MacB"/>
</dbReference>
<dbReference type="GO" id="GO:0005886">
    <property type="term" value="C:plasma membrane"/>
    <property type="evidence" value="ECO:0007669"/>
    <property type="project" value="UniProtKB-SubCell"/>
</dbReference>
<dbReference type="Pfam" id="PF12704">
    <property type="entry name" value="MacB_PCD"/>
    <property type="match status" value="1"/>
</dbReference>
<dbReference type="InterPro" id="IPR025857">
    <property type="entry name" value="MacB_PCD"/>
</dbReference>
<evidence type="ECO:0000256" key="6">
    <source>
        <dbReference type="ARBA" id="ARBA00038076"/>
    </source>
</evidence>
<evidence type="ECO:0000256" key="4">
    <source>
        <dbReference type="ARBA" id="ARBA00022989"/>
    </source>
</evidence>
<evidence type="ECO:0000256" key="5">
    <source>
        <dbReference type="ARBA" id="ARBA00023136"/>
    </source>
</evidence>
<comment type="subcellular location">
    <subcellularLocation>
        <location evidence="1">Cell membrane</location>
        <topology evidence="1">Multi-pass membrane protein</topology>
    </subcellularLocation>
</comment>
<dbReference type="PANTHER" id="PTHR30572:SF4">
    <property type="entry name" value="ABC TRANSPORTER PERMEASE YTRF"/>
    <property type="match status" value="1"/>
</dbReference>
<dbReference type="GO" id="GO:0022857">
    <property type="term" value="F:transmembrane transporter activity"/>
    <property type="evidence" value="ECO:0007669"/>
    <property type="project" value="TreeGrafter"/>
</dbReference>
<keyword evidence="5 7" id="KW-0472">Membrane</keyword>
<evidence type="ECO:0000256" key="7">
    <source>
        <dbReference type="SAM" id="Phobius"/>
    </source>
</evidence>
<feature type="domain" description="ABC3 transporter permease C-terminal" evidence="8">
    <location>
        <begin position="286"/>
        <end position="402"/>
    </location>
</feature>
<evidence type="ECO:0000256" key="1">
    <source>
        <dbReference type="ARBA" id="ARBA00004651"/>
    </source>
</evidence>
<feature type="domain" description="MacB-like periplasmic core" evidence="9">
    <location>
        <begin position="21"/>
        <end position="245"/>
    </location>
</feature>
<accession>A0A2H0NDA8</accession>
<evidence type="ECO:0000313" key="11">
    <source>
        <dbReference type="Proteomes" id="UP000230564"/>
    </source>
</evidence>
<keyword evidence="2" id="KW-1003">Cell membrane</keyword>
<feature type="transmembrane region" description="Helical" evidence="7">
    <location>
        <begin position="21"/>
        <end position="42"/>
    </location>
</feature>
<comment type="similarity">
    <text evidence="6">Belongs to the ABC-4 integral membrane protein family.</text>
</comment>
<keyword evidence="4 7" id="KW-1133">Transmembrane helix</keyword>
<dbReference type="Pfam" id="PF02687">
    <property type="entry name" value="FtsX"/>
    <property type="match status" value="1"/>
</dbReference>
<reference evidence="10 11" key="1">
    <citation type="submission" date="2017-09" db="EMBL/GenBank/DDBJ databases">
        <title>Depth-based differentiation of microbial function through sediment-hosted aquifers and enrichment of novel symbionts in the deep terrestrial subsurface.</title>
        <authorList>
            <person name="Probst A.J."/>
            <person name="Ladd B."/>
            <person name="Jarett J.K."/>
            <person name="Geller-Mcgrath D.E."/>
            <person name="Sieber C.M."/>
            <person name="Emerson J.B."/>
            <person name="Anantharaman K."/>
            <person name="Thomas B.C."/>
            <person name="Malmstrom R."/>
            <person name="Stieglmeier M."/>
            <person name="Klingl A."/>
            <person name="Woyke T."/>
            <person name="Ryan C.M."/>
            <person name="Banfield J.F."/>
        </authorList>
    </citation>
    <scope>NUCLEOTIDE SEQUENCE [LARGE SCALE GENOMIC DNA]</scope>
    <source>
        <strain evidence="10">CG11_big_fil_rev_8_21_14_0_20_36_20</strain>
    </source>
</reference>
<evidence type="ECO:0000313" key="10">
    <source>
        <dbReference type="EMBL" id="PIR06879.1"/>
    </source>
</evidence>
<organism evidence="10 11">
    <name type="scientific">Candidatus Komeilibacteria bacterium CG11_big_fil_rev_8_21_14_0_20_36_20</name>
    <dbReference type="NCBI Taxonomy" id="1974477"/>
    <lineage>
        <taxon>Bacteria</taxon>
        <taxon>Candidatus Komeiliibacteriota</taxon>
    </lineage>
</organism>
<dbReference type="EMBL" id="PCWQ01000008">
    <property type="protein sequence ID" value="PIR06879.1"/>
    <property type="molecule type" value="Genomic_DNA"/>
</dbReference>
<feature type="transmembrane region" description="Helical" evidence="7">
    <location>
        <begin position="370"/>
        <end position="394"/>
    </location>
</feature>
<dbReference type="PANTHER" id="PTHR30572">
    <property type="entry name" value="MEMBRANE COMPONENT OF TRANSPORTER-RELATED"/>
    <property type="match status" value="1"/>
</dbReference>
<comment type="caution">
    <text evidence="10">The sequence shown here is derived from an EMBL/GenBank/DDBJ whole genome shotgun (WGS) entry which is preliminary data.</text>
</comment>
<dbReference type="Proteomes" id="UP000230564">
    <property type="component" value="Unassembled WGS sequence"/>
</dbReference>
<feature type="transmembrane region" description="Helical" evidence="7">
    <location>
        <begin position="276"/>
        <end position="300"/>
    </location>
</feature>
<keyword evidence="3 7" id="KW-0812">Transmembrane</keyword>
<evidence type="ECO:0000256" key="3">
    <source>
        <dbReference type="ARBA" id="ARBA00022692"/>
    </source>
</evidence>
<protein>
    <submittedName>
        <fullName evidence="10">Multidrug ABC transporter substrate-binding protein</fullName>
    </submittedName>
</protein>